<feature type="transmembrane region" description="Helical" evidence="1">
    <location>
        <begin position="49"/>
        <end position="69"/>
    </location>
</feature>
<organism evidence="2 3">
    <name type="scientific">Arachidicoccus ginsenosidivorans</name>
    <dbReference type="NCBI Taxonomy" id="496057"/>
    <lineage>
        <taxon>Bacteria</taxon>
        <taxon>Pseudomonadati</taxon>
        <taxon>Bacteroidota</taxon>
        <taxon>Chitinophagia</taxon>
        <taxon>Chitinophagales</taxon>
        <taxon>Chitinophagaceae</taxon>
        <taxon>Arachidicoccus</taxon>
    </lineage>
</organism>
<reference evidence="2 3" key="1">
    <citation type="journal article" date="2017" name="Int. J. Syst. Evol. Microbiol.">
        <title>Arachidicoccus ginsenosidivorans sp. nov., with ginsenoside-converting activity isolated from ginseng cultivating soil.</title>
        <authorList>
            <person name="Siddiqi M.Z."/>
            <person name="Aslam Z."/>
            <person name="Im W.T."/>
        </authorList>
    </citation>
    <scope>NUCLEOTIDE SEQUENCE [LARGE SCALE GENOMIC DNA]</scope>
    <source>
        <strain evidence="2 3">Gsoil 809</strain>
    </source>
</reference>
<dbReference type="AlphaFoldDB" id="A0A5B8VMW3"/>
<dbReference type="EMBL" id="CP042434">
    <property type="protein sequence ID" value="QEC72411.1"/>
    <property type="molecule type" value="Genomic_DNA"/>
</dbReference>
<name>A0A5B8VMW3_9BACT</name>
<keyword evidence="1" id="KW-1133">Transmembrane helix</keyword>
<dbReference type="OrthoDB" id="678023at2"/>
<keyword evidence="1" id="KW-0472">Membrane</keyword>
<evidence type="ECO:0000313" key="2">
    <source>
        <dbReference type="EMBL" id="QEC72411.1"/>
    </source>
</evidence>
<sequence length="99" mass="11195">MIHKKDNLKLGILIGLLAPSVGILGYYLVKFYPVFSFREYFNAIIHNKSVLTAVSSISLMANVIIFTYYINRKIDQTAKGIFLITCIYILAVLVYKLTG</sequence>
<keyword evidence="3" id="KW-1185">Reference proteome</keyword>
<accession>A0A5B8VMW3</accession>
<feature type="transmembrane region" description="Helical" evidence="1">
    <location>
        <begin position="81"/>
        <end position="98"/>
    </location>
</feature>
<dbReference type="RefSeq" id="WP_146782746.1">
    <property type="nucleotide sequence ID" value="NZ_CP042434.1"/>
</dbReference>
<keyword evidence="1" id="KW-0812">Transmembrane</keyword>
<gene>
    <name evidence="2" type="ORF">FSB73_12730</name>
</gene>
<dbReference type="Proteomes" id="UP000321291">
    <property type="component" value="Chromosome"/>
</dbReference>
<dbReference type="KEGG" id="agi:FSB73_12730"/>
<evidence type="ECO:0000256" key="1">
    <source>
        <dbReference type="SAM" id="Phobius"/>
    </source>
</evidence>
<proteinExistence type="predicted"/>
<evidence type="ECO:0000313" key="3">
    <source>
        <dbReference type="Proteomes" id="UP000321291"/>
    </source>
</evidence>
<protein>
    <submittedName>
        <fullName evidence="2">Uncharacterized protein</fullName>
    </submittedName>
</protein>
<feature type="transmembrane region" description="Helical" evidence="1">
    <location>
        <begin position="12"/>
        <end position="29"/>
    </location>
</feature>